<keyword evidence="1" id="KW-1133">Transmembrane helix</keyword>
<feature type="transmembrane region" description="Helical" evidence="1">
    <location>
        <begin position="12"/>
        <end position="34"/>
    </location>
</feature>
<protein>
    <submittedName>
        <fullName evidence="2">TIGR04086 family membrane protein</fullName>
    </submittedName>
</protein>
<gene>
    <name evidence="2" type="ORF">FWJ32_01120</name>
</gene>
<evidence type="ECO:0000313" key="2">
    <source>
        <dbReference type="EMBL" id="TZE83515.1"/>
    </source>
</evidence>
<name>A0A5D8QG40_9THEO</name>
<organism evidence="2 3">
    <name type="scientific">Calorimonas adulescens</name>
    <dbReference type="NCBI Taxonomy" id="2606906"/>
    <lineage>
        <taxon>Bacteria</taxon>
        <taxon>Bacillati</taxon>
        <taxon>Bacillota</taxon>
        <taxon>Clostridia</taxon>
        <taxon>Thermoanaerobacterales</taxon>
        <taxon>Thermoanaerobacteraceae</taxon>
        <taxon>Calorimonas</taxon>
    </lineage>
</organism>
<keyword evidence="3" id="KW-1185">Reference proteome</keyword>
<evidence type="ECO:0000313" key="3">
    <source>
        <dbReference type="Proteomes" id="UP000322976"/>
    </source>
</evidence>
<proteinExistence type="predicted"/>
<dbReference type="EMBL" id="VTPS01000001">
    <property type="protein sequence ID" value="TZE83515.1"/>
    <property type="molecule type" value="Genomic_DNA"/>
</dbReference>
<dbReference type="Pfam" id="PF12670">
    <property type="entry name" value="DUF3792"/>
    <property type="match status" value="1"/>
</dbReference>
<keyword evidence="1" id="KW-0812">Transmembrane</keyword>
<accession>A0A5D8QG40</accession>
<dbReference type="RefSeq" id="WP_149544133.1">
    <property type="nucleotide sequence ID" value="NZ_VTPS01000001.1"/>
</dbReference>
<dbReference type="AlphaFoldDB" id="A0A5D8QG40"/>
<sequence length="124" mass="13358">MDREMASSFRSVIKSVLIGYIIAIIIFLIYGMLLRFTSVSESSMPIVTRVVSAATIFLSGILSARQTRSKGWITGGLAGFIYTALLLVFSMILLKEFQPDTNLLVDIAVGILVGTLGGILGVNL</sequence>
<feature type="transmembrane region" description="Helical" evidence="1">
    <location>
        <begin position="71"/>
        <end position="92"/>
    </location>
</feature>
<keyword evidence="1" id="KW-0472">Membrane</keyword>
<feature type="transmembrane region" description="Helical" evidence="1">
    <location>
        <begin position="104"/>
        <end position="122"/>
    </location>
</feature>
<comment type="caution">
    <text evidence="2">The sequence shown here is derived from an EMBL/GenBank/DDBJ whole genome shotgun (WGS) entry which is preliminary data.</text>
</comment>
<feature type="transmembrane region" description="Helical" evidence="1">
    <location>
        <begin position="46"/>
        <end position="64"/>
    </location>
</feature>
<evidence type="ECO:0000256" key="1">
    <source>
        <dbReference type="SAM" id="Phobius"/>
    </source>
</evidence>
<dbReference type="InterPro" id="IPR023804">
    <property type="entry name" value="DUF3792_TM"/>
</dbReference>
<dbReference type="Proteomes" id="UP000322976">
    <property type="component" value="Unassembled WGS sequence"/>
</dbReference>
<dbReference type="NCBIfam" id="TIGR04086">
    <property type="entry name" value="TIGR04086_membr"/>
    <property type="match status" value="1"/>
</dbReference>
<reference evidence="2 3" key="1">
    <citation type="submission" date="2019-08" db="EMBL/GenBank/DDBJ databases">
        <title>Calorimonas adulescens gen. nov., sp. nov., an anaerobic thermophilic bacterium from Sakhalin hot spring.</title>
        <authorList>
            <person name="Khomyakova M.A."/>
            <person name="Merkel A.Y."/>
            <person name="Novikov A."/>
            <person name="Bonch-Osmolovskaya E.A."/>
            <person name="Slobodkin A.I."/>
        </authorList>
    </citation>
    <scope>NUCLEOTIDE SEQUENCE [LARGE SCALE GENOMIC DNA]</scope>
    <source>
        <strain evidence="2 3">A05MB</strain>
    </source>
</reference>